<evidence type="ECO:0000313" key="6">
    <source>
        <dbReference type="Proteomes" id="UP000177169"/>
    </source>
</evidence>
<evidence type="ECO:0000259" key="4">
    <source>
        <dbReference type="Pfam" id="PF16114"/>
    </source>
</evidence>
<comment type="catalytic activity">
    <reaction evidence="3">
        <text>oxaloacetate + acetyl-CoA + ADP + phosphate = citrate + ATP + CoA</text>
        <dbReference type="Rhea" id="RHEA:21160"/>
        <dbReference type="ChEBI" id="CHEBI:16452"/>
        <dbReference type="ChEBI" id="CHEBI:16947"/>
        <dbReference type="ChEBI" id="CHEBI:30616"/>
        <dbReference type="ChEBI" id="CHEBI:43474"/>
        <dbReference type="ChEBI" id="CHEBI:57287"/>
        <dbReference type="ChEBI" id="CHEBI:57288"/>
        <dbReference type="ChEBI" id="CHEBI:456216"/>
        <dbReference type="EC" id="2.3.3.8"/>
    </reaction>
</comment>
<dbReference type="GO" id="GO:0006104">
    <property type="term" value="P:succinyl-CoA metabolic process"/>
    <property type="evidence" value="ECO:0007669"/>
    <property type="project" value="TreeGrafter"/>
</dbReference>
<accession>A0A1F7Z0Y2</accession>
<dbReference type="GO" id="GO:0006629">
    <property type="term" value="P:lipid metabolic process"/>
    <property type="evidence" value="ECO:0007669"/>
    <property type="project" value="UniProtKB-KW"/>
</dbReference>
<dbReference type="FunFam" id="3.40.50.261:FF:000008">
    <property type="entry name" value="ATP-citrate synthase alpha chain protein"/>
    <property type="match status" value="1"/>
</dbReference>
<name>A0A1F7Z0Y2_9BACT</name>
<evidence type="ECO:0000256" key="2">
    <source>
        <dbReference type="ARBA" id="ARBA00023315"/>
    </source>
</evidence>
<organism evidence="5 6">
    <name type="scientific">Candidatus Woesebacteria bacterium RIFCSPHIGHO2_02_FULL_39_13</name>
    <dbReference type="NCBI Taxonomy" id="1802505"/>
    <lineage>
        <taxon>Bacteria</taxon>
        <taxon>Candidatus Woeseibacteriota</taxon>
    </lineage>
</organism>
<dbReference type="STRING" id="1802505.A3D01_05185"/>
<evidence type="ECO:0000256" key="3">
    <source>
        <dbReference type="ARBA" id="ARBA00047593"/>
    </source>
</evidence>
<dbReference type="PANTHER" id="PTHR11815">
    <property type="entry name" value="SUCCINYL-COA SYNTHETASE BETA CHAIN"/>
    <property type="match status" value="1"/>
</dbReference>
<dbReference type="InterPro" id="IPR016102">
    <property type="entry name" value="Succinyl-CoA_synth-like"/>
</dbReference>
<dbReference type="PANTHER" id="PTHR11815:SF10">
    <property type="entry name" value="SUCCINATE--COA LIGASE [GDP-FORMING] SUBUNIT BETA, MITOCHONDRIAL"/>
    <property type="match status" value="1"/>
</dbReference>
<dbReference type="SUPFAM" id="SSF52210">
    <property type="entry name" value="Succinyl-CoA synthetase domains"/>
    <property type="match status" value="1"/>
</dbReference>
<proteinExistence type="predicted"/>
<dbReference type="GO" id="GO:0003878">
    <property type="term" value="F:ATP citrate synthase activity"/>
    <property type="evidence" value="ECO:0007669"/>
    <property type="project" value="UniProtKB-EC"/>
</dbReference>
<dbReference type="Proteomes" id="UP000177169">
    <property type="component" value="Unassembled WGS sequence"/>
</dbReference>
<evidence type="ECO:0000256" key="1">
    <source>
        <dbReference type="ARBA" id="ARBA00022741"/>
    </source>
</evidence>
<keyword evidence="2" id="KW-0012">Acyltransferase</keyword>
<dbReference type="SUPFAM" id="SSF56059">
    <property type="entry name" value="Glutathione synthetase ATP-binding domain-like"/>
    <property type="match status" value="1"/>
</dbReference>
<dbReference type="GO" id="GO:0042709">
    <property type="term" value="C:succinate-CoA ligase complex"/>
    <property type="evidence" value="ECO:0007669"/>
    <property type="project" value="TreeGrafter"/>
</dbReference>
<dbReference type="InterPro" id="IPR032263">
    <property type="entry name" value="Citrate-bd"/>
</dbReference>
<comment type="caution">
    <text evidence="5">The sequence shown here is derived from an EMBL/GenBank/DDBJ whole genome shotgun (WGS) entry which is preliminary data.</text>
</comment>
<keyword evidence="2" id="KW-0808">Transferase</keyword>
<keyword evidence="1" id="KW-0547">Nucleotide-binding</keyword>
<dbReference type="Gene3D" id="3.40.50.261">
    <property type="entry name" value="Succinyl-CoA synthetase domains"/>
    <property type="match status" value="1"/>
</dbReference>
<reference evidence="5 6" key="1">
    <citation type="journal article" date="2016" name="Nat. Commun.">
        <title>Thousands of microbial genomes shed light on interconnected biogeochemical processes in an aquifer system.</title>
        <authorList>
            <person name="Anantharaman K."/>
            <person name="Brown C.T."/>
            <person name="Hug L.A."/>
            <person name="Sharon I."/>
            <person name="Castelle C.J."/>
            <person name="Probst A.J."/>
            <person name="Thomas B.C."/>
            <person name="Singh A."/>
            <person name="Wilkins M.J."/>
            <person name="Karaoz U."/>
            <person name="Brodie E.L."/>
            <person name="Williams K.H."/>
            <person name="Hubbard S.S."/>
            <person name="Banfield J.F."/>
        </authorList>
    </citation>
    <scope>NUCLEOTIDE SEQUENCE [LARGE SCALE GENOMIC DNA]</scope>
</reference>
<dbReference type="Pfam" id="PF16114">
    <property type="entry name" value="Citrate_bind"/>
    <property type="match status" value="1"/>
</dbReference>
<protein>
    <recommendedName>
        <fullName evidence="4">ATP-citrate synthase citrate-binding domain-containing protein</fullName>
    </recommendedName>
</protein>
<dbReference type="AlphaFoldDB" id="A0A1F7Z0Y2"/>
<dbReference type="EMBL" id="MGGR01000029">
    <property type="protein sequence ID" value="OGM32618.1"/>
    <property type="molecule type" value="Genomic_DNA"/>
</dbReference>
<dbReference type="GO" id="GO:0004775">
    <property type="term" value="F:succinate-CoA ligase (ADP-forming) activity"/>
    <property type="evidence" value="ECO:0007669"/>
    <property type="project" value="TreeGrafter"/>
</dbReference>
<dbReference type="GO" id="GO:0005829">
    <property type="term" value="C:cytosol"/>
    <property type="evidence" value="ECO:0007669"/>
    <property type="project" value="TreeGrafter"/>
</dbReference>
<evidence type="ECO:0000313" key="5">
    <source>
        <dbReference type="EMBL" id="OGM32618.1"/>
    </source>
</evidence>
<dbReference type="GO" id="GO:0005524">
    <property type="term" value="F:ATP binding"/>
    <property type="evidence" value="ECO:0007669"/>
    <property type="project" value="UniProtKB-KW"/>
</dbReference>
<dbReference type="GO" id="GO:0006099">
    <property type="term" value="P:tricarboxylic acid cycle"/>
    <property type="evidence" value="ECO:0007669"/>
    <property type="project" value="TreeGrafter"/>
</dbReference>
<dbReference type="Gene3D" id="3.30.470.110">
    <property type="match status" value="1"/>
</dbReference>
<gene>
    <name evidence="5" type="ORF">A3D01_05185</name>
</gene>
<sequence>MARVIISEYKAKGLLSSYFGYKYEGFKILKEGSLQKQIKTLQPDKRYVIKVDEGIKKREKSGFLFKDIQRQQLKTYARKLFDKKFNRLLIEEYIPHSKKDEKFIALERVREGIAIYYSNKGGVDIENQKNTVKKEIYSNKTITKISNFLKVNVKILEELISGFDKYCISFLESNPFIIKGERIIFLDLAIEVDDTAEFFVNGIWSKADLVTTHSALTPEELSANLLAEKSPASFKLNLLNPQGNIFTLFSGGGASIVLADEIYNKGKAKDIVDYAEYSGNPNDEETYLFTKIIISLAKKSPAKNKLIYIAGGVANFTDIRITFRGIIRALDEESVFLKKHKVKIYVRRGGPYQEEGLEMMRDFLDKQGLLGEVYGPEKVLTEIIK</sequence>
<feature type="domain" description="ATP-citrate synthase citrate-binding" evidence="4">
    <location>
        <begin position="216"/>
        <end position="385"/>
    </location>
</feature>